<dbReference type="PROSITE" id="PS51388">
    <property type="entry name" value="GED"/>
    <property type="match status" value="1"/>
</dbReference>
<proteinExistence type="predicted"/>
<dbReference type="InterPro" id="IPR045063">
    <property type="entry name" value="Dynamin_N"/>
</dbReference>
<keyword evidence="5" id="KW-1185">Reference proteome</keyword>
<dbReference type="InterPro" id="IPR001401">
    <property type="entry name" value="Dynamin_GTPase"/>
</dbReference>
<sequence length="1135" mass="123523">MRYSGKRERPRPASTAGSLKVEPSPQRPRGANMFSRSGAPSIATRGRPDTATHVPSEAGESSSDSSSSASTNEAGQNSGNGASHPVSSGVRPSGVDGTNDNDDPVIMMQVRAVKSQQSDVPLNNIPAPGNAGMGGTGHGSGDPSTRHNVSFVSHGFTAIGDKVKELNDTLAELQALGIQHVTNLPELVLVGDQSAGKSSLMSSFSGIYLPRSEGACTRCPVHIRLSASPAGEPWKCKVSLQQDYDYDGAHLHVTRDHPFGPWKEKSMNQRHTKEFQSLLDPSKIEETLRWAQIATLNPNHEHTLYRPGTGDIWRRHHSHVDAAAAAGNNRSPTSGGPPIQYQAFFSPNTVALDITAPDLTDLSFYDLPGVFTSARQDEDQYLVNVVENLAAKYIAHKQAIILWAVPMNADPETSSTFSIIRRLKAQSRTIGVMTKADLLPRDPGASSQWMAMLRGEQHAVSHGYFITARPIVTHDLVPESTQSQRNGSNGGSEATNTGADLERQGAFEEAFFNRQQHGLAKEWPESFRDFEARCGVGRLVSYMSQQLGKEFANCLPQITQKVSAQLRIVEDELSQLPDMPPNPELGVRRGLSDFANLVRVSLEGADLSPQLSTIMQRFQSEITGLKPKYLVNVSNNFVTQGSSSNMAGSLASLANAPSAPASGYNSPFRHSVAIDLTTDDDNVSVQGAPTPSVNGGNNVNNGGPVGGIGASGGVPGGSRLRRQHNDFLEGRPDPSTPSKRSRVIGGGPNGPNGRGVKAEPLPDYGFSPHSVHSAVYSGVRGRNLFSNRSIPPLPPPSRTLLQVREIISTKSQPGMPNIVAEEVYNYLSMEAVAPWATYVGQLVTAVFNLLARKLDELLAEALSGLRGRLIVAKSKQLLRQFLDNQEQSLRGTLLRQCKLESRKLYTLNEETLKRYREDEWRMLSRFRHYHRMKSYVQRNAAAINPANPAPERAPPKAWEDMVDEERAREKAQMNQEMAKLGPEPFKVELEVCAYVRAYYRTASVRFVDTCTLQIVSGLIGEVVEELADRWYLDVELGLVGSESTSSRPTAQTFLDLMEEDPATANRRTALKEERERYQRTIESIQRLGDHHLGNSQDSGSGISNGNGNGTGNGNGQLNGHGGMIVDEDDEFDGQV</sequence>
<organism evidence="4 5">
    <name type="scientific">Ophiostoma piceae (strain UAMH 11346)</name>
    <name type="common">Sap stain fungus</name>
    <dbReference type="NCBI Taxonomy" id="1262450"/>
    <lineage>
        <taxon>Eukaryota</taxon>
        <taxon>Fungi</taxon>
        <taxon>Dikarya</taxon>
        <taxon>Ascomycota</taxon>
        <taxon>Pezizomycotina</taxon>
        <taxon>Sordariomycetes</taxon>
        <taxon>Sordariomycetidae</taxon>
        <taxon>Ophiostomatales</taxon>
        <taxon>Ophiostomataceae</taxon>
        <taxon>Ophiostoma</taxon>
    </lineage>
</organism>
<feature type="domain" description="Dynamin-type G" evidence="3">
    <location>
        <begin position="181"/>
        <end position="556"/>
    </location>
</feature>
<evidence type="ECO:0000313" key="4">
    <source>
        <dbReference type="EMBL" id="EPE02445.1"/>
    </source>
</evidence>
<dbReference type="PRINTS" id="PR00195">
    <property type="entry name" value="DYNAMIN"/>
</dbReference>
<dbReference type="InterPro" id="IPR030381">
    <property type="entry name" value="G_DYNAMIN_dom"/>
</dbReference>
<dbReference type="PANTHER" id="PTHR11566">
    <property type="entry name" value="DYNAMIN"/>
    <property type="match status" value="1"/>
</dbReference>
<dbReference type="PROSITE" id="PS51718">
    <property type="entry name" value="G_DYNAMIN_2"/>
    <property type="match status" value="1"/>
</dbReference>
<dbReference type="OrthoDB" id="5061070at2759"/>
<feature type="domain" description="GED" evidence="2">
    <location>
        <begin position="988"/>
        <end position="1092"/>
    </location>
</feature>
<dbReference type="GO" id="GO:0031623">
    <property type="term" value="P:receptor internalization"/>
    <property type="evidence" value="ECO:0007669"/>
    <property type="project" value="TreeGrafter"/>
</dbReference>
<dbReference type="InterPro" id="IPR022812">
    <property type="entry name" value="Dynamin"/>
</dbReference>
<evidence type="ECO:0000256" key="1">
    <source>
        <dbReference type="SAM" id="MobiDB-lite"/>
    </source>
</evidence>
<dbReference type="EMBL" id="KE148179">
    <property type="protein sequence ID" value="EPE02445.1"/>
    <property type="molecule type" value="Genomic_DNA"/>
</dbReference>
<feature type="compositionally biased region" description="Acidic residues" evidence="1">
    <location>
        <begin position="1125"/>
        <end position="1135"/>
    </location>
</feature>
<feature type="compositionally biased region" description="Polar residues" evidence="1">
    <location>
        <begin position="71"/>
        <end position="81"/>
    </location>
</feature>
<dbReference type="GO" id="GO:0005874">
    <property type="term" value="C:microtubule"/>
    <property type="evidence" value="ECO:0007669"/>
    <property type="project" value="TreeGrafter"/>
</dbReference>
<dbReference type="GO" id="GO:0008017">
    <property type="term" value="F:microtubule binding"/>
    <property type="evidence" value="ECO:0007669"/>
    <property type="project" value="TreeGrafter"/>
</dbReference>
<dbReference type="GO" id="GO:0005737">
    <property type="term" value="C:cytoplasm"/>
    <property type="evidence" value="ECO:0007669"/>
    <property type="project" value="TreeGrafter"/>
</dbReference>
<feature type="compositionally biased region" description="Basic and acidic residues" evidence="1">
    <location>
        <begin position="1"/>
        <end position="11"/>
    </location>
</feature>
<feature type="compositionally biased region" description="Low complexity" evidence="1">
    <location>
        <begin position="56"/>
        <end position="70"/>
    </location>
</feature>
<dbReference type="InterPro" id="IPR020850">
    <property type="entry name" value="GED_dom"/>
</dbReference>
<dbReference type="OMA" id="WKCKVSL"/>
<dbReference type="GO" id="GO:0003924">
    <property type="term" value="F:GTPase activity"/>
    <property type="evidence" value="ECO:0007669"/>
    <property type="project" value="InterPro"/>
</dbReference>
<accession>S3CPB6</accession>
<dbReference type="PANTHER" id="PTHR11566:SF131">
    <property type="entry name" value="GTPASE, PUTATIVE (AFU_ORTHOLOGUE AFUA_6G07630)-RELATED"/>
    <property type="match status" value="1"/>
</dbReference>
<feature type="compositionally biased region" description="Gly residues" evidence="1">
    <location>
        <begin position="744"/>
        <end position="753"/>
    </location>
</feature>
<evidence type="ECO:0000259" key="2">
    <source>
        <dbReference type="PROSITE" id="PS51388"/>
    </source>
</evidence>
<dbReference type="AlphaFoldDB" id="S3CPB6"/>
<dbReference type="VEuPathDB" id="FungiDB:F503_00713"/>
<dbReference type="GO" id="GO:0005886">
    <property type="term" value="C:plasma membrane"/>
    <property type="evidence" value="ECO:0007669"/>
    <property type="project" value="TreeGrafter"/>
</dbReference>
<feature type="compositionally biased region" description="Basic and acidic residues" evidence="1">
    <location>
        <begin position="723"/>
        <end position="732"/>
    </location>
</feature>
<evidence type="ECO:0000313" key="5">
    <source>
        <dbReference type="Proteomes" id="UP000016923"/>
    </source>
</evidence>
<dbReference type="GO" id="GO:0005525">
    <property type="term" value="F:GTP binding"/>
    <property type="evidence" value="ECO:0007669"/>
    <property type="project" value="InterPro"/>
</dbReference>
<feature type="region of interest" description="Disordered" evidence="1">
    <location>
        <begin position="1087"/>
        <end position="1135"/>
    </location>
</feature>
<evidence type="ECO:0000259" key="3">
    <source>
        <dbReference type="PROSITE" id="PS51718"/>
    </source>
</evidence>
<reference evidence="4 5" key="1">
    <citation type="journal article" date="2013" name="BMC Genomics">
        <title>The genome and transcriptome of the pine saprophyte Ophiostoma piceae, and a comparison with the bark beetle-associated pine pathogen Grosmannia clavigera.</title>
        <authorList>
            <person name="Haridas S."/>
            <person name="Wang Y."/>
            <person name="Lim L."/>
            <person name="Massoumi Alamouti S."/>
            <person name="Jackman S."/>
            <person name="Docking R."/>
            <person name="Robertson G."/>
            <person name="Birol I."/>
            <person name="Bohlmann J."/>
            <person name="Breuil C."/>
        </authorList>
    </citation>
    <scope>NUCLEOTIDE SEQUENCE [LARGE SCALE GENOMIC DNA]</scope>
    <source>
        <strain evidence="4 5">UAMH 11346</strain>
    </source>
</reference>
<feature type="region of interest" description="Disordered" evidence="1">
    <location>
        <begin position="713"/>
        <end position="759"/>
    </location>
</feature>
<dbReference type="STRING" id="1262450.S3CPB6"/>
<protein>
    <submittedName>
        <fullName evidence="4">Dynamin family protein</fullName>
    </submittedName>
</protein>
<feature type="compositionally biased region" description="Gly residues" evidence="1">
    <location>
        <begin position="1102"/>
        <end position="1122"/>
    </location>
</feature>
<dbReference type="HOGENOM" id="CLU_008964_4_0_1"/>
<dbReference type="Pfam" id="PF00350">
    <property type="entry name" value="Dynamin_N"/>
    <property type="match status" value="1"/>
</dbReference>
<dbReference type="SMART" id="SM00053">
    <property type="entry name" value="DYNc"/>
    <property type="match status" value="1"/>
</dbReference>
<dbReference type="Gene3D" id="1.20.120.1240">
    <property type="entry name" value="Dynamin, middle domain"/>
    <property type="match status" value="1"/>
</dbReference>
<dbReference type="SUPFAM" id="SSF52540">
    <property type="entry name" value="P-loop containing nucleoside triphosphate hydrolases"/>
    <property type="match status" value="1"/>
</dbReference>
<dbReference type="eggNOG" id="KOG0446">
    <property type="taxonomic scope" value="Eukaryota"/>
</dbReference>
<dbReference type="Proteomes" id="UP000016923">
    <property type="component" value="Unassembled WGS sequence"/>
</dbReference>
<gene>
    <name evidence="4" type="ORF">F503_00713</name>
</gene>
<name>S3CPB6_OPHP1</name>
<dbReference type="Gene3D" id="3.40.50.300">
    <property type="entry name" value="P-loop containing nucleotide triphosphate hydrolases"/>
    <property type="match status" value="1"/>
</dbReference>
<dbReference type="InterPro" id="IPR027417">
    <property type="entry name" value="P-loop_NTPase"/>
</dbReference>
<feature type="region of interest" description="Disordered" evidence="1">
    <location>
        <begin position="1"/>
        <end position="103"/>
    </location>
</feature>
<dbReference type="CDD" id="cd08771">
    <property type="entry name" value="DLP_1"/>
    <property type="match status" value="1"/>
</dbReference>